<dbReference type="AlphaFoldDB" id="A0A7Y9DWJ7"/>
<gene>
    <name evidence="1" type="ORF">BJ983_002954</name>
</gene>
<evidence type="ECO:0000313" key="1">
    <source>
        <dbReference type="EMBL" id="NYD36852.1"/>
    </source>
</evidence>
<dbReference type="EMBL" id="JACCBN010000001">
    <property type="protein sequence ID" value="NYD36852.1"/>
    <property type="molecule type" value="Genomic_DNA"/>
</dbReference>
<dbReference type="RefSeq" id="WP_179794475.1">
    <property type="nucleotide sequence ID" value="NZ_BAABHP010000021.1"/>
</dbReference>
<protein>
    <submittedName>
        <fullName evidence="1">Uncharacterized protein</fullName>
    </submittedName>
</protein>
<evidence type="ECO:0000313" key="2">
    <source>
        <dbReference type="Proteomes" id="UP000535890"/>
    </source>
</evidence>
<keyword evidence="2" id="KW-1185">Reference proteome</keyword>
<reference evidence="1 2" key="1">
    <citation type="submission" date="2020-07" db="EMBL/GenBank/DDBJ databases">
        <title>Sequencing the genomes of 1000 actinobacteria strains.</title>
        <authorList>
            <person name="Klenk H.-P."/>
        </authorList>
    </citation>
    <scope>NUCLEOTIDE SEQUENCE [LARGE SCALE GENOMIC DNA]</scope>
    <source>
        <strain evidence="1 2">DSM 45772</strain>
    </source>
</reference>
<sequence length="68" mass="7092">MEPIGPARVRAARDLLTEEPDAIVALAGHVRCSTCGAMVPTKGQGQHALWHQAMAVLAGRVFGPEASS</sequence>
<comment type="caution">
    <text evidence="1">The sequence shown here is derived from an EMBL/GenBank/DDBJ whole genome shotgun (WGS) entry which is preliminary data.</text>
</comment>
<proteinExistence type="predicted"/>
<accession>A0A7Y9DWJ7</accession>
<name>A0A7Y9DWJ7_9PSEU</name>
<organism evidence="1 2">
    <name type="scientific">Actinomycetospora corticicola</name>
    <dbReference type="NCBI Taxonomy" id="663602"/>
    <lineage>
        <taxon>Bacteria</taxon>
        <taxon>Bacillati</taxon>
        <taxon>Actinomycetota</taxon>
        <taxon>Actinomycetes</taxon>
        <taxon>Pseudonocardiales</taxon>
        <taxon>Pseudonocardiaceae</taxon>
        <taxon>Actinomycetospora</taxon>
    </lineage>
</organism>
<dbReference type="Proteomes" id="UP000535890">
    <property type="component" value="Unassembled WGS sequence"/>
</dbReference>